<protein>
    <submittedName>
        <fullName evidence="1">Type I restriction endonuclease subunit M</fullName>
    </submittedName>
</protein>
<organism evidence="1 2">
    <name type="scientific">Variovorax guangxiensis</name>
    <dbReference type="NCBI Taxonomy" id="1775474"/>
    <lineage>
        <taxon>Bacteria</taxon>
        <taxon>Pseudomonadati</taxon>
        <taxon>Pseudomonadota</taxon>
        <taxon>Betaproteobacteria</taxon>
        <taxon>Burkholderiales</taxon>
        <taxon>Comamonadaceae</taxon>
        <taxon>Variovorax</taxon>
    </lineage>
</organism>
<sequence>MKKLPSGHTKRDGAPRFELGRVVATPGALELMHRTNSHPLALLALHVSGDWGECCAEDAQTNEDALVHGNRVLSVYRLPLKRLGKDAAKKEQTLAQVDEDDNRIWLITEANRTVTTLLLPEEY</sequence>
<dbReference type="Proteomes" id="UP000281118">
    <property type="component" value="Unassembled WGS sequence"/>
</dbReference>
<dbReference type="OrthoDB" id="5522207at2"/>
<dbReference type="GO" id="GO:0004519">
    <property type="term" value="F:endonuclease activity"/>
    <property type="evidence" value="ECO:0007669"/>
    <property type="project" value="UniProtKB-KW"/>
</dbReference>
<keyword evidence="1" id="KW-0540">Nuclease</keyword>
<reference evidence="1 2" key="1">
    <citation type="submission" date="2018-12" db="EMBL/GenBank/DDBJ databases">
        <title>The genome sequences of Variovorax guangxiensis DSM 27352.</title>
        <authorList>
            <person name="Gao J."/>
            <person name="Sun J."/>
        </authorList>
    </citation>
    <scope>NUCLEOTIDE SEQUENCE [LARGE SCALE GENOMIC DNA]</scope>
    <source>
        <strain evidence="1 2">DSM 27352</strain>
    </source>
</reference>
<evidence type="ECO:0000313" key="1">
    <source>
        <dbReference type="EMBL" id="RUR70945.1"/>
    </source>
</evidence>
<proteinExistence type="predicted"/>
<keyword evidence="1" id="KW-0255">Endonuclease</keyword>
<gene>
    <name evidence="1" type="ORF">EJP67_28190</name>
</gene>
<dbReference type="AlphaFoldDB" id="A0A3S0Z8B5"/>
<dbReference type="RefSeq" id="WP_126025044.1">
    <property type="nucleotide sequence ID" value="NZ_RXFT01000016.1"/>
</dbReference>
<evidence type="ECO:0000313" key="2">
    <source>
        <dbReference type="Proteomes" id="UP000281118"/>
    </source>
</evidence>
<dbReference type="EMBL" id="RXFT01000016">
    <property type="protein sequence ID" value="RUR70945.1"/>
    <property type="molecule type" value="Genomic_DNA"/>
</dbReference>
<accession>A0A3S0Z8B5</accession>
<name>A0A3S0Z8B5_9BURK</name>
<keyword evidence="1" id="KW-0378">Hydrolase</keyword>
<comment type="caution">
    <text evidence="1">The sequence shown here is derived from an EMBL/GenBank/DDBJ whole genome shotgun (WGS) entry which is preliminary data.</text>
</comment>